<dbReference type="SFLD" id="SFLDS00019">
    <property type="entry name" value="Glutathione_Transferase_(cytos"/>
    <property type="match status" value="1"/>
</dbReference>
<sequence length="209" mass="23161">MLKLYTFPKTIGLACHIALAEAGAAYELVKVDFMTNAQRAPDYLAINPKSRVPALETPQGILTEAPAIMTYIAQTHPAAKLVPDEPFAFAEMLAFNIYLCGTVHPAAAHRHRGYRWADAPEAIEDMRRKAPLNVAECFDLIEAHMFKGPWVMGQDYSLADPYLYVLTSWLARDGVDSAPYPKVMEHFARMGERPAVRKVLAEVEALSAA</sequence>
<dbReference type="PANTHER" id="PTHR44051:SF8">
    <property type="entry name" value="GLUTATHIONE S-TRANSFERASE GSTA"/>
    <property type="match status" value="1"/>
</dbReference>
<feature type="domain" description="GST N-terminal" evidence="2">
    <location>
        <begin position="1"/>
        <end position="80"/>
    </location>
</feature>
<dbReference type="Proteomes" id="UP001597216">
    <property type="component" value="Unassembled WGS sequence"/>
</dbReference>
<accession>A0ABW3T6B8</accession>
<evidence type="ECO:0000256" key="1">
    <source>
        <dbReference type="RuleBase" id="RU003494"/>
    </source>
</evidence>
<dbReference type="InterPro" id="IPR010987">
    <property type="entry name" value="Glutathione-S-Trfase_C-like"/>
</dbReference>
<dbReference type="PROSITE" id="PS50405">
    <property type="entry name" value="GST_CTER"/>
    <property type="match status" value="1"/>
</dbReference>
<dbReference type="CDD" id="cd03188">
    <property type="entry name" value="GST_C_Beta"/>
    <property type="match status" value="1"/>
</dbReference>
<evidence type="ECO:0000259" key="3">
    <source>
        <dbReference type="PROSITE" id="PS50405"/>
    </source>
</evidence>
<keyword evidence="5" id="KW-1185">Reference proteome</keyword>
<evidence type="ECO:0000259" key="2">
    <source>
        <dbReference type="PROSITE" id="PS50404"/>
    </source>
</evidence>
<gene>
    <name evidence="4" type="ORF">ACFQ27_19110</name>
</gene>
<dbReference type="Gene3D" id="1.20.1050.10">
    <property type="match status" value="1"/>
</dbReference>
<evidence type="ECO:0000313" key="4">
    <source>
        <dbReference type="EMBL" id="MFD1192709.1"/>
    </source>
</evidence>
<feature type="domain" description="GST C-terminal" evidence="3">
    <location>
        <begin position="85"/>
        <end position="209"/>
    </location>
</feature>
<dbReference type="InterPro" id="IPR040079">
    <property type="entry name" value="Glutathione_S-Trfase"/>
</dbReference>
<dbReference type="SFLD" id="SFLDG00358">
    <property type="entry name" value="Main_(cytGST)"/>
    <property type="match status" value="1"/>
</dbReference>
<evidence type="ECO:0000313" key="5">
    <source>
        <dbReference type="Proteomes" id="UP001597216"/>
    </source>
</evidence>
<proteinExistence type="inferred from homology"/>
<dbReference type="SFLD" id="SFLDG01150">
    <property type="entry name" value="Main.1:_Beta-like"/>
    <property type="match status" value="1"/>
</dbReference>
<reference evidence="5" key="1">
    <citation type="journal article" date="2019" name="Int. J. Syst. Evol. Microbiol.">
        <title>The Global Catalogue of Microorganisms (GCM) 10K type strain sequencing project: providing services to taxonomists for standard genome sequencing and annotation.</title>
        <authorList>
            <consortium name="The Broad Institute Genomics Platform"/>
            <consortium name="The Broad Institute Genome Sequencing Center for Infectious Disease"/>
            <person name="Wu L."/>
            <person name="Ma J."/>
        </authorList>
    </citation>
    <scope>NUCLEOTIDE SEQUENCE [LARGE SCALE GENOMIC DNA]</scope>
    <source>
        <strain evidence="5">CCUG 55074</strain>
    </source>
</reference>
<protein>
    <submittedName>
        <fullName evidence="4">Glutathione S-transferase family protein</fullName>
    </submittedName>
</protein>
<dbReference type="InterPro" id="IPR004045">
    <property type="entry name" value="Glutathione_S-Trfase_N"/>
</dbReference>
<dbReference type="EMBL" id="JBHTLQ010000073">
    <property type="protein sequence ID" value="MFD1192709.1"/>
    <property type="molecule type" value="Genomic_DNA"/>
</dbReference>
<comment type="caution">
    <text evidence="4">The sequence shown here is derived from an EMBL/GenBank/DDBJ whole genome shotgun (WGS) entry which is preliminary data.</text>
</comment>
<name>A0ABW3T6B8_9CAUL</name>
<dbReference type="CDD" id="cd03057">
    <property type="entry name" value="GST_N_Beta"/>
    <property type="match status" value="1"/>
</dbReference>
<dbReference type="Pfam" id="PF00043">
    <property type="entry name" value="GST_C"/>
    <property type="match status" value="1"/>
</dbReference>
<dbReference type="InterPro" id="IPR036282">
    <property type="entry name" value="Glutathione-S-Trfase_C_sf"/>
</dbReference>
<dbReference type="Gene3D" id="3.40.30.10">
    <property type="entry name" value="Glutaredoxin"/>
    <property type="match status" value="1"/>
</dbReference>
<dbReference type="PROSITE" id="PS50404">
    <property type="entry name" value="GST_NTER"/>
    <property type="match status" value="1"/>
</dbReference>
<organism evidence="4 5">
    <name type="scientific">Phenylobacterium conjunctum</name>
    <dbReference type="NCBI Taxonomy" id="1298959"/>
    <lineage>
        <taxon>Bacteria</taxon>
        <taxon>Pseudomonadati</taxon>
        <taxon>Pseudomonadota</taxon>
        <taxon>Alphaproteobacteria</taxon>
        <taxon>Caulobacterales</taxon>
        <taxon>Caulobacteraceae</taxon>
        <taxon>Phenylobacterium</taxon>
    </lineage>
</organism>
<dbReference type="PANTHER" id="PTHR44051">
    <property type="entry name" value="GLUTATHIONE S-TRANSFERASE-RELATED"/>
    <property type="match status" value="1"/>
</dbReference>
<dbReference type="InterPro" id="IPR004046">
    <property type="entry name" value="GST_C"/>
</dbReference>
<dbReference type="InterPro" id="IPR036249">
    <property type="entry name" value="Thioredoxin-like_sf"/>
</dbReference>
<dbReference type="Pfam" id="PF02798">
    <property type="entry name" value="GST_N"/>
    <property type="match status" value="1"/>
</dbReference>
<dbReference type="RefSeq" id="WP_374344845.1">
    <property type="nucleotide sequence ID" value="NZ_JBHTLQ010000073.1"/>
</dbReference>
<dbReference type="SUPFAM" id="SSF47616">
    <property type="entry name" value="GST C-terminal domain-like"/>
    <property type="match status" value="1"/>
</dbReference>
<dbReference type="SUPFAM" id="SSF52833">
    <property type="entry name" value="Thioredoxin-like"/>
    <property type="match status" value="1"/>
</dbReference>
<comment type="similarity">
    <text evidence="1">Belongs to the GST superfamily.</text>
</comment>